<evidence type="ECO:0000259" key="6">
    <source>
        <dbReference type="PROSITE" id="PS50237"/>
    </source>
</evidence>
<keyword evidence="3" id="KW-0808">Transferase</keyword>
<evidence type="ECO:0000256" key="2">
    <source>
        <dbReference type="ARBA" id="ARBA00012485"/>
    </source>
</evidence>
<dbReference type="AlphaFoldDB" id="A0AAD8HR47"/>
<dbReference type="EMBL" id="JAUIZM010000008">
    <property type="protein sequence ID" value="KAK1371676.1"/>
    <property type="molecule type" value="Genomic_DNA"/>
</dbReference>
<dbReference type="PROSITE" id="PS50237">
    <property type="entry name" value="HECT"/>
    <property type="match status" value="2"/>
</dbReference>
<dbReference type="PANTHER" id="PTHR45700">
    <property type="entry name" value="UBIQUITIN-PROTEIN LIGASE E3C"/>
    <property type="match status" value="1"/>
</dbReference>
<dbReference type="SUPFAM" id="SSF56204">
    <property type="entry name" value="Hect, E3 ligase catalytic domain"/>
    <property type="match status" value="1"/>
</dbReference>
<evidence type="ECO:0000256" key="3">
    <source>
        <dbReference type="ARBA" id="ARBA00022679"/>
    </source>
</evidence>
<sequence length="160" mass="18388">MVNLIDPNSERADGIVVTVDWFYTMSKELLDHHDFFKVRNDQFPRAFYISVAQLLRFGAVAVWPLLCGTTDLAVDEWERCVVYGGSYTARHEAINMFWEIVNMCAIDLDLPYQETIDLLPLARTCVLQLRLPRYSSSEIMRTCLHTVANSDLVRDSFGFA</sequence>
<accession>A0AAD8HR47</accession>
<dbReference type="InterPro" id="IPR000569">
    <property type="entry name" value="HECT_dom"/>
</dbReference>
<evidence type="ECO:0000256" key="4">
    <source>
        <dbReference type="ARBA" id="ARBA00022786"/>
    </source>
</evidence>
<keyword evidence="4 5" id="KW-0833">Ubl conjugation pathway</keyword>
<feature type="active site" description="Glycyl thioester intermediate" evidence="5">
    <location>
        <position position="125"/>
    </location>
</feature>
<dbReference type="GO" id="GO:0000209">
    <property type="term" value="P:protein polyubiquitination"/>
    <property type="evidence" value="ECO:0007669"/>
    <property type="project" value="InterPro"/>
</dbReference>
<reference evidence="7" key="2">
    <citation type="submission" date="2023-05" db="EMBL/GenBank/DDBJ databases">
        <authorList>
            <person name="Schelkunov M.I."/>
        </authorList>
    </citation>
    <scope>NUCLEOTIDE SEQUENCE</scope>
    <source>
        <strain evidence="7">Hsosn_3</strain>
        <tissue evidence="7">Leaf</tissue>
    </source>
</reference>
<comment type="caution">
    <text evidence="7">The sequence shown here is derived from an EMBL/GenBank/DDBJ whole genome shotgun (WGS) entry which is preliminary data.</text>
</comment>
<dbReference type="EC" id="2.3.2.26" evidence="2"/>
<reference evidence="7" key="1">
    <citation type="submission" date="2023-02" db="EMBL/GenBank/DDBJ databases">
        <title>Genome of toxic invasive species Heracleum sosnowskyi carries increased number of genes despite the absence of recent whole-genome duplications.</title>
        <authorList>
            <person name="Schelkunov M."/>
            <person name="Shtratnikova V."/>
            <person name="Makarenko M."/>
            <person name="Klepikova A."/>
            <person name="Omelchenko D."/>
            <person name="Novikova G."/>
            <person name="Obukhova E."/>
            <person name="Bogdanov V."/>
            <person name="Penin A."/>
            <person name="Logacheva M."/>
        </authorList>
    </citation>
    <scope>NUCLEOTIDE SEQUENCE</scope>
    <source>
        <strain evidence="7">Hsosn_3</strain>
        <tissue evidence="7">Leaf</tissue>
    </source>
</reference>
<dbReference type="InterPro" id="IPR035983">
    <property type="entry name" value="Hect_E3_ubiquitin_ligase"/>
</dbReference>
<protein>
    <recommendedName>
        <fullName evidence="2">HECT-type E3 ubiquitin transferase</fullName>
        <ecNumber evidence="2">2.3.2.26</ecNumber>
    </recommendedName>
</protein>
<gene>
    <name evidence="7" type="ORF">POM88_037768</name>
</gene>
<evidence type="ECO:0000256" key="5">
    <source>
        <dbReference type="PROSITE-ProRule" id="PRU00104"/>
    </source>
</evidence>
<dbReference type="InterPro" id="IPR044611">
    <property type="entry name" value="E3A/B/C-like"/>
</dbReference>
<evidence type="ECO:0000256" key="1">
    <source>
        <dbReference type="ARBA" id="ARBA00000885"/>
    </source>
</evidence>
<keyword evidence="8" id="KW-1185">Reference proteome</keyword>
<feature type="domain" description="HECT" evidence="6">
    <location>
        <begin position="65"/>
        <end position="102"/>
    </location>
</feature>
<dbReference type="Gene3D" id="3.30.2410.10">
    <property type="entry name" value="Hect, E3 ligase catalytic domain"/>
    <property type="match status" value="1"/>
</dbReference>
<feature type="domain" description="HECT" evidence="6">
    <location>
        <begin position="117"/>
        <end position="160"/>
    </location>
</feature>
<comment type="catalytic activity">
    <reaction evidence="1">
        <text>S-ubiquitinyl-[E2 ubiquitin-conjugating enzyme]-L-cysteine + [acceptor protein]-L-lysine = [E2 ubiquitin-conjugating enzyme]-L-cysteine + N(6)-ubiquitinyl-[acceptor protein]-L-lysine.</text>
        <dbReference type="EC" id="2.3.2.26"/>
    </reaction>
</comment>
<dbReference type="Pfam" id="PF00632">
    <property type="entry name" value="HECT"/>
    <property type="match status" value="2"/>
</dbReference>
<dbReference type="GO" id="GO:0061630">
    <property type="term" value="F:ubiquitin protein ligase activity"/>
    <property type="evidence" value="ECO:0007669"/>
    <property type="project" value="UniProtKB-EC"/>
</dbReference>
<proteinExistence type="predicted"/>
<evidence type="ECO:0000313" key="8">
    <source>
        <dbReference type="Proteomes" id="UP001237642"/>
    </source>
</evidence>
<evidence type="ECO:0000313" key="7">
    <source>
        <dbReference type="EMBL" id="KAK1371676.1"/>
    </source>
</evidence>
<organism evidence="7 8">
    <name type="scientific">Heracleum sosnowskyi</name>
    <dbReference type="NCBI Taxonomy" id="360622"/>
    <lineage>
        <taxon>Eukaryota</taxon>
        <taxon>Viridiplantae</taxon>
        <taxon>Streptophyta</taxon>
        <taxon>Embryophyta</taxon>
        <taxon>Tracheophyta</taxon>
        <taxon>Spermatophyta</taxon>
        <taxon>Magnoliopsida</taxon>
        <taxon>eudicotyledons</taxon>
        <taxon>Gunneridae</taxon>
        <taxon>Pentapetalae</taxon>
        <taxon>asterids</taxon>
        <taxon>campanulids</taxon>
        <taxon>Apiales</taxon>
        <taxon>Apiaceae</taxon>
        <taxon>Apioideae</taxon>
        <taxon>apioid superclade</taxon>
        <taxon>Tordylieae</taxon>
        <taxon>Tordyliinae</taxon>
        <taxon>Heracleum</taxon>
    </lineage>
</organism>
<name>A0AAD8HR47_9APIA</name>
<comment type="caution">
    <text evidence="5">Lacks conserved residue(s) required for the propagation of feature annotation.</text>
</comment>
<dbReference type="Proteomes" id="UP001237642">
    <property type="component" value="Unassembled WGS sequence"/>
</dbReference>